<proteinExistence type="predicted"/>
<comment type="caution">
    <text evidence="2">The sequence shown here is derived from an EMBL/GenBank/DDBJ whole genome shotgun (WGS) entry which is preliminary data.</text>
</comment>
<evidence type="ECO:0000313" key="3">
    <source>
        <dbReference type="Proteomes" id="UP000324222"/>
    </source>
</evidence>
<evidence type="ECO:0000256" key="1">
    <source>
        <dbReference type="SAM" id="MobiDB-lite"/>
    </source>
</evidence>
<organism evidence="2 3">
    <name type="scientific">Portunus trituberculatus</name>
    <name type="common">Swimming crab</name>
    <name type="synonym">Neptunus trituberculatus</name>
    <dbReference type="NCBI Taxonomy" id="210409"/>
    <lineage>
        <taxon>Eukaryota</taxon>
        <taxon>Metazoa</taxon>
        <taxon>Ecdysozoa</taxon>
        <taxon>Arthropoda</taxon>
        <taxon>Crustacea</taxon>
        <taxon>Multicrustacea</taxon>
        <taxon>Malacostraca</taxon>
        <taxon>Eumalacostraca</taxon>
        <taxon>Eucarida</taxon>
        <taxon>Decapoda</taxon>
        <taxon>Pleocyemata</taxon>
        <taxon>Brachyura</taxon>
        <taxon>Eubrachyura</taxon>
        <taxon>Portunoidea</taxon>
        <taxon>Portunidae</taxon>
        <taxon>Portuninae</taxon>
        <taxon>Portunus</taxon>
    </lineage>
</organism>
<sequence length="132" mass="14536">MEYVEGVRGREESRSGEGDREQTRRPVRGDSDAHKIVISARPLAGQAAGTGLYRNTLGYSVEHAQDEAERLRGAAEPRSCSVRSPAFFRQLVPREVDVLIGRVCHDITEIDLSVSGRGGGLWEEHPLLPAEE</sequence>
<keyword evidence="3" id="KW-1185">Reference proteome</keyword>
<dbReference type="Proteomes" id="UP000324222">
    <property type="component" value="Unassembled WGS sequence"/>
</dbReference>
<dbReference type="EMBL" id="VSRR010003642">
    <property type="protein sequence ID" value="MPC36950.1"/>
    <property type="molecule type" value="Genomic_DNA"/>
</dbReference>
<gene>
    <name evidence="2" type="ORF">E2C01_030422</name>
</gene>
<name>A0A5B7EQE1_PORTR</name>
<evidence type="ECO:0000313" key="2">
    <source>
        <dbReference type="EMBL" id="MPC36950.1"/>
    </source>
</evidence>
<protein>
    <submittedName>
        <fullName evidence="2">Uncharacterized protein</fullName>
    </submittedName>
</protein>
<dbReference type="AlphaFoldDB" id="A0A5B7EQE1"/>
<feature type="region of interest" description="Disordered" evidence="1">
    <location>
        <begin position="1"/>
        <end position="33"/>
    </location>
</feature>
<accession>A0A5B7EQE1</accession>
<reference evidence="2 3" key="1">
    <citation type="submission" date="2019-05" db="EMBL/GenBank/DDBJ databases">
        <title>Another draft genome of Portunus trituberculatus and its Hox gene families provides insights of decapod evolution.</title>
        <authorList>
            <person name="Jeong J.-H."/>
            <person name="Song I."/>
            <person name="Kim S."/>
            <person name="Choi T."/>
            <person name="Kim D."/>
            <person name="Ryu S."/>
            <person name="Kim W."/>
        </authorList>
    </citation>
    <scope>NUCLEOTIDE SEQUENCE [LARGE SCALE GENOMIC DNA]</scope>
    <source>
        <tissue evidence="2">Muscle</tissue>
    </source>
</reference>